<evidence type="ECO:0000313" key="1">
    <source>
        <dbReference type="EMBL" id="CAN0501421.1"/>
    </source>
</evidence>
<evidence type="ECO:0000313" key="2">
    <source>
        <dbReference type="Proteomes" id="UP001162501"/>
    </source>
</evidence>
<protein>
    <submittedName>
        <fullName evidence="1">Uncharacterized protein</fullName>
    </submittedName>
</protein>
<dbReference type="EMBL" id="OZ243562">
    <property type="protein sequence ID" value="CAN0501421.1"/>
    <property type="molecule type" value="Genomic_DNA"/>
</dbReference>
<name>A0ACB1MJW4_RANTA</name>
<accession>A0ACB1MJW4</accession>
<organism evidence="1 2">
    <name type="scientific">Rangifer tarandus platyrhynchus</name>
    <name type="common">Svalbard reindeer</name>
    <dbReference type="NCBI Taxonomy" id="3082113"/>
    <lineage>
        <taxon>Eukaryota</taxon>
        <taxon>Metazoa</taxon>
        <taxon>Chordata</taxon>
        <taxon>Craniata</taxon>
        <taxon>Vertebrata</taxon>
        <taxon>Euteleostomi</taxon>
        <taxon>Mammalia</taxon>
        <taxon>Eutheria</taxon>
        <taxon>Laurasiatheria</taxon>
        <taxon>Artiodactyla</taxon>
        <taxon>Ruminantia</taxon>
        <taxon>Pecora</taxon>
        <taxon>Cervidae</taxon>
        <taxon>Odocoileinae</taxon>
        <taxon>Rangifer</taxon>
    </lineage>
</organism>
<sequence>MGRFGGLGAPYLSLSLGREAAYISVSSAELRPGGHAPPPALCLDRRPGDTQPQEGAGRAQAGGGVCADSAPGAAPRSRAMSQPRRPGLPAPAPVHHPDRASLWVGASPGDVGVQGAAPPRGSGRLPRSPAVLPLDPAFSPPRPPTQAPALSRPSRDSASAWWALERQTSSLGTAPLGQVVTVPEDVLVQQGRAVWPGPSRLLTACDPPVDAPEPPVKQLSLEMDGLGSDLTLPPSWADWPRDHGEPCRGPKSQFYHLEKRTWSSPCVAWYRRGTL</sequence>
<dbReference type="Proteomes" id="UP001162501">
    <property type="component" value="Chromosome 34"/>
</dbReference>
<reference evidence="1" key="1">
    <citation type="submission" date="2025-03" db="EMBL/GenBank/DDBJ databases">
        <authorList>
            <consortium name="ELIXIR-Norway"/>
            <consortium name="Elixir Norway"/>
        </authorList>
    </citation>
    <scope>NUCLEOTIDE SEQUENCE</scope>
</reference>
<gene>
    <name evidence="1" type="ORF">MRATA1EN22A_LOCUS22332</name>
</gene>
<proteinExistence type="predicted"/>